<dbReference type="InterPro" id="IPR003720">
    <property type="entry name" value="tRNA_STrfase"/>
</dbReference>
<feature type="binding site" evidence="19">
    <location>
        <position position="298"/>
    </location>
    <ligand>
        <name>ATP</name>
        <dbReference type="ChEBI" id="CHEBI:30616"/>
    </ligand>
</feature>
<evidence type="ECO:0000256" key="5">
    <source>
        <dbReference type="ARBA" id="ARBA00022679"/>
    </source>
</evidence>
<dbReference type="SUPFAM" id="SSF52402">
    <property type="entry name" value="Adenine nucleotide alpha hydrolases-like"/>
    <property type="match status" value="1"/>
</dbReference>
<dbReference type="NCBIfam" id="TIGR00342">
    <property type="entry name" value="tRNA uracil 4-sulfurtransferase ThiI"/>
    <property type="match status" value="1"/>
</dbReference>
<dbReference type="GO" id="GO:0004810">
    <property type="term" value="F:CCA tRNA nucleotidyltransferase activity"/>
    <property type="evidence" value="ECO:0007669"/>
    <property type="project" value="InterPro"/>
</dbReference>
<dbReference type="InterPro" id="IPR054173">
    <property type="entry name" value="ThiI_fer"/>
</dbReference>
<protein>
    <recommendedName>
        <fullName evidence="15 19">Probable tRNA sulfurtransferase</fullName>
        <ecNumber evidence="14 19">2.8.1.4</ecNumber>
    </recommendedName>
    <alternativeName>
        <fullName evidence="16 19">Sulfur carrier protein ThiS sulfurtransferase</fullName>
    </alternativeName>
    <alternativeName>
        <fullName evidence="17 19">Thiamine biosynthesis protein ThiI</fullName>
    </alternativeName>
    <alternativeName>
        <fullName evidence="18 19">tRNA 4-thiouridine synthase</fullName>
    </alternativeName>
</protein>
<sequence length="393" mass="44248">MKNIILVRYGEIILKGLNRPVFEEKLSSNIKKSIYSLGKVSIIRSQGRIFIEPHDEGYDFEAAVERLVKVFGIVSVSLVWKIDSEFETIKEYSLKMVREMMLTKPHSSFKVETKRGNKRFPMQSPEISREIGAHILSQIPSLRVDVNDPGFILYIEVREDTYIYSEKIPSNGGMPLGTNGKAMLLLSGGIDSPVAGWMMAKRGVEIEAVHFYSYPYTSERAKEKVIDLAKIMAGYCLRIKLHIVPFTEIQVQINDTCPEEQLTIIMRRAMMVISERLAAREGALALITGESMGQVASQTIQSLAVTNAAVKMPVFRPLIGMDKNEVIEIARRIGTFETSILPYEDCCTVFVAKHPKTRPQLQKVIELEDGLGLESLIDKAIEDTEVIEIKAPY</sequence>
<evidence type="ECO:0000256" key="3">
    <source>
        <dbReference type="ARBA" id="ARBA00022490"/>
    </source>
</evidence>
<keyword evidence="3 19" id="KW-0963">Cytoplasm</keyword>
<evidence type="ECO:0000256" key="13">
    <source>
        <dbReference type="ARBA" id="ARBA00061472"/>
    </source>
</evidence>
<evidence type="ECO:0000256" key="19">
    <source>
        <dbReference type="HAMAP-Rule" id="MF_00021"/>
    </source>
</evidence>
<dbReference type="AlphaFoldDB" id="A0A369B601"/>
<evidence type="ECO:0000313" key="22">
    <source>
        <dbReference type="Proteomes" id="UP000253034"/>
    </source>
</evidence>
<evidence type="ECO:0000313" key="21">
    <source>
        <dbReference type="EMBL" id="RCX16861.1"/>
    </source>
</evidence>
<evidence type="ECO:0000256" key="12">
    <source>
        <dbReference type="ARBA" id="ARBA00058382"/>
    </source>
</evidence>
<dbReference type="GO" id="GO:0000049">
    <property type="term" value="F:tRNA binding"/>
    <property type="evidence" value="ECO:0007669"/>
    <property type="project" value="UniProtKB-UniRule"/>
</dbReference>
<comment type="function">
    <text evidence="12 19">Catalyzes the ATP-dependent transfer of a sulfur to tRNA to produce 4-thiouridine in position 8 of tRNAs, which functions as a near-UV photosensor. Also catalyzes the transfer of sulfur to the sulfur carrier protein ThiS, forming ThiS-thiocarboxylate. This is a step in the synthesis of thiazole, in the thiamine biosynthesis pathway. The sulfur is donated as persulfide by IscS.</text>
</comment>
<dbReference type="Gene3D" id="3.40.50.620">
    <property type="entry name" value="HUPs"/>
    <property type="match status" value="1"/>
</dbReference>
<dbReference type="GO" id="GO:0005524">
    <property type="term" value="F:ATP binding"/>
    <property type="evidence" value="ECO:0007669"/>
    <property type="project" value="UniProtKB-UniRule"/>
</dbReference>
<comment type="pathway">
    <text evidence="2 19">Cofactor biosynthesis; thiamine diphosphate biosynthesis.</text>
</comment>
<dbReference type="RefSeq" id="WP_114297592.1">
    <property type="nucleotide sequence ID" value="NZ_QPJT01000009.1"/>
</dbReference>
<evidence type="ECO:0000256" key="18">
    <source>
        <dbReference type="ARBA" id="ARBA00080570"/>
    </source>
</evidence>
<comment type="similarity">
    <text evidence="13 19">Belongs to the ThiI family.</text>
</comment>
<dbReference type="EC" id="2.8.1.4" evidence="14 19"/>
<dbReference type="GO" id="GO:0009228">
    <property type="term" value="P:thiamine biosynthetic process"/>
    <property type="evidence" value="ECO:0007669"/>
    <property type="project" value="UniProtKB-KW"/>
</dbReference>
<dbReference type="Proteomes" id="UP000253034">
    <property type="component" value="Unassembled WGS sequence"/>
</dbReference>
<comment type="catalytic activity">
    <reaction evidence="11 19">
        <text>[ThiS sulfur-carrier protein]-C-terminal Gly-Gly-AMP + S-sulfanyl-L-cysteinyl-[cysteine desulfurase] + AH2 = [ThiS sulfur-carrier protein]-C-terminal-Gly-aminoethanethioate + L-cysteinyl-[cysteine desulfurase] + A + AMP + 2 H(+)</text>
        <dbReference type="Rhea" id="RHEA:43340"/>
        <dbReference type="Rhea" id="RHEA-COMP:12157"/>
        <dbReference type="Rhea" id="RHEA-COMP:12158"/>
        <dbReference type="Rhea" id="RHEA-COMP:12910"/>
        <dbReference type="Rhea" id="RHEA-COMP:19908"/>
        <dbReference type="ChEBI" id="CHEBI:13193"/>
        <dbReference type="ChEBI" id="CHEBI:15378"/>
        <dbReference type="ChEBI" id="CHEBI:17499"/>
        <dbReference type="ChEBI" id="CHEBI:29950"/>
        <dbReference type="ChEBI" id="CHEBI:61963"/>
        <dbReference type="ChEBI" id="CHEBI:90618"/>
        <dbReference type="ChEBI" id="CHEBI:232372"/>
        <dbReference type="ChEBI" id="CHEBI:456215"/>
    </reaction>
</comment>
<comment type="caution">
    <text evidence="21">The sequence shown here is derived from an EMBL/GenBank/DDBJ whole genome shotgun (WGS) entry which is preliminary data.</text>
</comment>
<feature type="binding site" evidence="19">
    <location>
        <begin position="185"/>
        <end position="186"/>
    </location>
    <ligand>
        <name>ATP</name>
        <dbReference type="ChEBI" id="CHEBI:30616"/>
    </ligand>
</feature>
<dbReference type="GO" id="GO:0052837">
    <property type="term" value="P:thiazole biosynthetic process"/>
    <property type="evidence" value="ECO:0007669"/>
    <property type="project" value="TreeGrafter"/>
</dbReference>
<feature type="domain" description="THUMP" evidence="20">
    <location>
        <begin position="61"/>
        <end position="168"/>
    </location>
</feature>
<dbReference type="HAMAP" id="MF_00021">
    <property type="entry name" value="ThiI"/>
    <property type="match status" value="1"/>
</dbReference>
<dbReference type="GO" id="GO:0005829">
    <property type="term" value="C:cytosol"/>
    <property type="evidence" value="ECO:0007669"/>
    <property type="project" value="TreeGrafter"/>
</dbReference>
<evidence type="ECO:0000256" key="4">
    <source>
        <dbReference type="ARBA" id="ARBA00022555"/>
    </source>
</evidence>
<evidence type="ECO:0000256" key="16">
    <source>
        <dbReference type="ARBA" id="ARBA00075337"/>
    </source>
</evidence>
<dbReference type="InterPro" id="IPR014729">
    <property type="entry name" value="Rossmann-like_a/b/a_fold"/>
</dbReference>
<keyword evidence="5 19" id="KW-0808">Transferase</keyword>
<dbReference type="FunFam" id="3.40.50.620:FF:000053">
    <property type="entry name" value="Probable tRNA sulfurtransferase"/>
    <property type="match status" value="1"/>
</dbReference>
<feature type="binding site" evidence="19">
    <location>
        <position position="289"/>
    </location>
    <ligand>
        <name>ATP</name>
        <dbReference type="ChEBI" id="CHEBI:30616"/>
    </ligand>
</feature>
<dbReference type="GO" id="GO:0009229">
    <property type="term" value="P:thiamine diphosphate biosynthetic process"/>
    <property type="evidence" value="ECO:0007669"/>
    <property type="project" value="UniProtKB-UniRule"/>
</dbReference>
<dbReference type="PROSITE" id="PS51165">
    <property type="entry name" value="THUMP"/>
    <property type="match status" value="1"/>
</dbReference>
<dbReference type="SUPFAM" id="SSF143437">
    <property type="entry name" value="THUMP domain-like"/>
    <property type="match status" value="1"/>
</dbReference>
<keyword evidence="22" id="KW-1185">Reference proteome</keyword>
<reference evidence="21 22" key="1">
    <citation type="submission" date="2018-07" db="EMBL/GenBank/DDBJ databases">
        <title>Genomic Encyclopedia of Type Strains, Phase IV (KMG-IV): sequencing the most valuable type-strain genomes for metagenomic binning, comparative biology and taxonomic classification.</title>
        <authorList>
            <person name="Goeker M."/>
        </authorList>
    </citation>
    <scope>NUCLEOTIDE SEQUENCE [LARGE SCALE GENOMIC DNA]</scope>
    <source>
        <strain evidence="21 22">DSM 27016</strain>
    </source>
</reference>
<keyword evidence="4 19" id="KW-0820">tRNA-binding</keyword>
<dbReference type="InterPro" id="IPR050102">
    <property type="entry name" value="tRNA_sulfurtransferase_ThiI"/>
</dbReference>
<evidence type="ECO:0000256" key="9">
    <source>
        <dbReference type="ARBA" id="ARBA00022977"/>
    </source>
</evidence>
<evidence type="ECO:0000256" key="14">
    <source>
        <dbReference type="ARBA" id="ARBA00066827"/>
    </source>
</evidence>
<dbReference type="SMART" id="SM00981">
    <property type="entry name" value="THUMP"/>
    <property type="match status" value="1"/>
</dbReference>
<comment type="catalytic activity">
    <reaction evidence="10 19">
        <text>[ThiI sulfur-carrier protein]-S-sulfanyl-L-cysteine + a uridine in tRNA + 2 reduced [2Fe-2S]-[ferredoxin] + ATP + H(+) = [ThiI sulfur-carrier protein]-L-cysteine + a 4-thiouridine in tRNA + 2 oxidized [2Fe-2S]-[ferredoxin] + AMP + diphosphate</text>
        <dbReference type="Rhea" id="RHEA:24176"/>
        <dbReference type="Rhea" id="RHEA-COMP:10000"/>
        <dbReference type="Rhea" id="RHEA-COMP:10001"/>
        <dbReference type="Rhea" id="RHEA-COMP:13337"/>
        <dbReference type="Rhea" id="RHEA-COMP:13338"/>
        <dbReference type="Rhea" id="RHEA-COMP:13339"/>
        <dbReference type="Rhea" id="RHEA-COMP:13340"/>
        <dbReference type="ChEBI" id="CHEBI:15378"/>
        <dbReference type="ChEBI" id="CHEBI:29950"/>
        <dbReference type="ChEBI" id="CHEBI:30616"/>
        <dbReference type="ChEBI" id="CHEBI:33019"/>
        <dbReference type="ChEBI" id="CHEBI:33737"/>
        <dbReference type="ChEBI" id="CHEBI:33738"/>
        <dbReference type="ChEBI" id="CHEBI:61963"/>
        <dbReference type="ChEBI" id="CHEBI:65315"/>
        <dbReference type="ChEBI" id="CHEBI:136798"/>
        <dbReference type="ChEBI" id="CHEBI:456215"/>
        <dbReference type="EC" id="2.8.1.4"/>
    </reaction>
</comment>
<dbReference type="Pfam" id="PF02568">
    <property type="entry name" value="ThiI"/>
    <property type="match status" value="1"/>
</dbReference>
<dbReference type="Pfam" id="PF02926">
    <property type="entry name" value="THUMP"/>
    <property type="match status" value="1"/>
</dbReference>
<dbReference type="InterPro" id="IPR004114">
    <property type="entry name" value="THUMP_dom"/>
</dbReference>
<comment type="subcellular location">
    <subcellularLocation>
        <location evidence="1 19">Cytoplasm</location>
    </subcellularLocation>
</comment>
<evidence type="ECO:0000256" key="2">
    <source>
        <dbReference type="ARBA" id="ARBA00004948"/>
    </source>
</evidence>
<dbReference type="UniPathway" id="UPA00060"/>
<dbReference type="OrthoDB" id="9773948at2"/>
<feature type="binding site" evidence="19">
    <location>
        <begin position="210"/>
        <end position="211"/>
    </location>
    <ligand>
        <name>ATP</name>
        <dbReference type="ChEBI" id="CHEBI:30616"/>
    </ligand>
</feature>
<dbReference type="InterPro" id="IPR020536">
    <property type="entry name" value="ThiI_AANH"/>
</dbReference>
<dbReference type="PANTHER" id="PTHR43209">
    <property type="entry name" value="TRNA SULFURTRANSFERASE"/>
    <property type="match status" value="1"/>
</dbReference>
<evidence type="ECO:0000256" key="10">
    <source>
        <dbReference type="ARBA" id="ARBA00050570"/>
    </source>
</evidence>
<keyword evidence="6 19" id="KW-0547">Nucleotide-binding</keyword>
<accession>A0A369B601</accession>
<evidence type="ECO:0000256" key="1">
    <source>
        <dbReference type="ARBA" id="ARBA00004496"/>
    </source>
</evidence>
<evidence type="ECO:0000259" key="20">
    <source>
        <dbReference type="PROSITE" id="PS51165"/>
    </source>
</evidence>
<dbReference type="InterPro" id="IPR049961">
    <property type="entry name" value="ThiI_N"/>
</dbReference>
<dbReference type="GO" id="GO:0140741">
    <property type="term" value="F:tRNA-uracil-4 sulfurtransferase activity"/>
    <property type="evidence" value="ECO:0007669"/>
    <property type="project" value="UniProtKB-EC"/>
</dbReference>
<dbReference type="PANTHER" id="PTHR43209:SF1">
    <property type="entry name" value="TRNA SULFURTRANSFERASE"/>
    <property type="match status" value="1"/>
</dbReference>
<dbReference type="CDD" id="cd11716">
    <property type="entry name" value="THUMP_ThiI"/>
    <property type="match status" value="1"/>
</dbReference>
<keyword evidence="7 19" id="KW-0067">ATP-binding</keyword>
<gene>
    <name evidence="19" type="primary">thiI</name>
    <name evidence="21" type="ORF">DFR58_10988</name>
</gene>
<dbReference type="EMBL" id="QPJT01000009">
    <property type="protein sequence ID" value="RCX16861.1"/>
    <property type="molecule type" value="Genomic_DNA"/>
</dbReference>
<evidence type="ECO:0000256" key="15">
    <source>
        <dbReference type="ARBA" id="ARBA00071867"/>
    </source>
</evidence>
<evidence type="ECO:0000256" key="11">
    <source>
        <dbReference type="ARBA" id="ARBA00052330"/>
    </source>
</evidence>
<keyword evidence="9 19" id="KW-0784">Thiamine biosynthesis</keyword>
<dbReference type="Gene3D" id="3.30.2130.30">
    <property type="match status" value="1"/>
</dbReference>
<dbReference type="InterPro" id="IPR049962">
    <property type="entry name" value="THUMP_ThiI"/>
</dbReference>
<evidence type="ECO:0000256" key="8">
    <source>
        <dbReference type="ARBA" id="ARBA00022884"/>
    </source>
</evidence>
<evidence type="ECO:0000256" key="7">
    <source>
        <dbReference type="ARBA" id="ARBA00022840"/>
    </source>
</evidence>
<keyword evidence="8 19" id="KW-0694">RNA-binding</keyword>
<dbReference type="GO" id="GO:0002937">
    <property type="term" value="P:tRNA 4-thiouridine biosynthesis"/>
    <property type="evidence" value="ECO:0007669"/>
    <property type="project" value="TreeGrafter"/>
</dbReference>
<evidence type="ECO:0000256" key="6">
    <source>
        <dbReference type="ARBA" id="ARBA00022741"/>
    </source>
</evidence>
<dbReference type="Pfam" id="PF22025">
    <property type="entry name" value="ThiI_fer"/>
    <property type="match status" value="1"/>
</dbReference>
<feature type="binding site" evidence="19">
    <location>
        <position position="267"/>
    </location>
    <ligand>
        <name>ATP</name>
        <dbReference type="ChEBI" id="CHEBI:30616"/>
    </ligand>
</feature>
<organism evidence="21 22">
    <name type="scientific">Anaerobacterium chartisolvens</name>
    <dbReference type="NCBI Taxonomy" id="1297424"/>
    <lineage>
        <taxon>Bacteria</taxon>
        <taxon>Bacillati</taxon>
        <taxon>Bacillota</taxon>
        <taxon>Clostridia</taxon>
        <taxon>Eubacteriales</taxon>
        <taxon>Oscillospiraceae</taxon>
        <taxon>Anaerobacterium</taxon>
    </lineage>
</organism>
<proteinExistence type="inferred from homology"/>
<evidence type="ECO:0000256" key="17">
    <source>
        <dbReference type="ARBA" id="ARBA00077849"/>
    </source>
</evidence>
<name>A0A369B601_9FIRM</name>
<dbReference type="CDD" id="cd01712">
    <property type="entry name" value="PPase_ThiI"/>
    <property type="match status" value="1"/>
</dbReference>